<feature type="compositionally biased region" description="Basic and acidic residues" evidence="2">
    <location>
        <begin position="382"/>
        <end position="400"/>
    </location>
</feature>
<evidence type="ECO:0000259" key="3">
    <source>
        <dbReference type="SMART" id="SM00451"/>
    </source>
</evidence>
<dbReference type="PANTHER" id="PTHR31434">
    <property type="entry name" value="S PHASE CYCLIN A-ASSOCIATED PROTEIN IN THE ENDOPLASMIC RETICULUM"/>
    <property type="match status" value="1"/>
</dbReference>
<feature type="region of interest" description="Disordered" evidence="2">
    <location>
        <begin position="1145"/>
        <end position="1168"/>
    </location>
</feature>
<dbReference type="SUPFAM" id="SSF57667">
    <property type="entry name" value="beta-beta-alpha zinc fingers"/>
    <property type="match status" value="1"/>
</dbReference>
<feature type="region of interest" description="Disordered" evidence="2">
    <location>
        <begin position="353"/>
        <end position="400"/>
    </location>
</feature>
<dbReference type="InParanoid" id="A0A6L2PRM7"/>
<feature type="compositionally biased region" description="Low complexity" evidence="2">
    <location>
        <begin position="528"/>
        <end position="540"/>
    </location>
</feature>
<feature type="coiled-coil region" evidence="1">
    <location>
        <begin position="997"/>
        <end position="1057"/>
    </location>
</feature>
<feature type="compositionally biased region" description="Basic and acidic residues" evidence="2">
    <location>
        <begin position="355"/>
        <end position="369"/>
    </location>
</feature>
<feature type="region of interest" description="Disordered" evidence="2">
    <location>
        <begin position="525"/>
        <end position="552"/>
    </location>
</feature>
<dbReference type="SMART" id="SM00451">
    <property type="entry name" value="ZnF_U1"/>
    <property type="match status" value="1"/>
</dbReference>
<feature type="region of interest" description="Disordered" evidence="2">
    <location>
        <begin position="568"/>
        <end position="637"/>
    </location>
</feature>
<gene>
    <name evidence="4" type="ORF">Cfor_01349</name>
</gene>
<dbReference type="GO" id="GO:0008270">
    <property type="term" value="F:zinc ion binding"/>
    <property type="evidence" value="ECO:0007669"/>
    <property type="project" value="InterPro"/>
</dbReference>
<protein>
    <recommendedName>
        <fullName evidence="3">U1-type domain-containing protein</fullName>
    </recommendedName>
</protein>
<proteinExistence type="predicted"/>
<evidence type="ECO:0000313" key="5">
    <source>
        <dbReference type="Proteomes" id="UP000502823"/>
    </source>
</evidence>
<feature type="region of interest" description="Disordered" evidence="2">
    <location>
        <begin position="901"/>
        <end position="921"/>
    </location>
</feature>
<dbReference type="OrthoDB" id="71500at2759"/>
<feature type="non-terminal residue" evidence="4">
    <location>
        <position position="1510"/>
    </location>
</feature>
<comment type="caution">
    <text evidence="4">The sequence shown here is derived from an EMBL/GenBank/DDBJ whole genome shotgun (WGS) entry which is preliminary data.</text>
</comment>
<dbReference type="InterPro" id="IPR036236">
    <property type="entry name" value="Znf_C2H2_sf"/>
</dbReference>
<keyword evidence="5" id="KW-1185">Reference proteome</keyword>
<dbReference type="Pfam" id="PF16501">
    <property type="entry name" value="SCAPER_N"/>
    <property type="match status" value="1"/>
</dbReference>
<keyword evidence="1" id="KW-0175">Coiled coil</keyword>
<name>A0A6L2PRM7_COPFO</name>
<accession>A0A6L2PRM7</accession>
<feature type="compositionally biased region" description="Basic and acidic residues" evidence="2">
    <location>
        <begin position="46"/>
        <end position="62"/>
    </location>
</feature>
<dbReference type="InterPro" id="IPR032446">
    <property type="entry name" value="SCAPER_N"/>
</dbReference>
<dbReference type="Pfam" id="PF12874">
    <property type="entry name" value="zf-met"/>
    <property type="match status" value="1"/>
</dbReference>
<reference evidence="5" key="1">
    <citation type="submission" date="2020-01" db="EMBL/GenBank/DDBJ databases">
        <title>Draft genome sequence of the Termite Coptotermes fromosanus.</title>
        <authorList>
            <person name="Itakura S."/>
            <person name="Yosikawa Y."/>
            <person name="Umezawa K."/>
        </authorList>
    </citation>
    <scope>NUCLEOTIDE SEQUENCE [LARGE SCALE GENOMIC DNA]</scope>
</reference>
<dbReference type="PANTHER" id="PTHR31434:SF2">
    <property type="entry name" value="S PHASE CYCLIN A-ASSOCIATED PROTEIN IN THE ENDOPLASMIC RETICULUM"/>
    <property type="match status" value="1"/>
</dbReference>
<feature type="compositionally biased region" description="Polar residues" evidence="2">
    <location>
        <begin position="570"/>
        <end position="589"/>
    </location>
</feature>
<feature type="domain" description="U1-type" evidence="3">
    <location>
        <begin position="1242"/>
        <end position="1276"/>
    </location>
</feature>
<dbReference type="Gene3D" id="3.30.160.60">
    <property type="entry name" value="Classic Zinc Finger"/>
    <property type="match status" value="1"/>
</dbReference>
<dbReference type="FunCoup" id="A0A6L2PRM7">
    <property type="interactions" value="515"/>
</dbReference>
<dbReference type="InterPro" id="IPR013087">
    <property type="entry name" value="Znf_C2H2_type"/>
</dbReference>
<feature type="compositionally biased region" description="Low complexity" evidence="2">
    <location>
        <begin position="612"/>
        <end position="627"/>
    </location>
</feature>
<sequence length="1510" mass="169413">MEDFRLLVQEEGRAARNLIAFNVPVEHILSDSVLTRKPPASPRLQSDGKKEDGIRLSKRSCESPKPGSRLRSASTGRDKKSELQARYWAFLFGNLQRAVDEIYQTCETDESVSECKEVILVLENYTRDFHNLIEWFKVKWEYENTPPPQRPTSLAWEVRKSCPGKIRPVSSMESAVATGSSVVDVSREDIQNLTVQNVEMRKEHCSLLQPNNVAKCNNTITDNVPVINSTISSDIMDIQNTVPFSSANESSMQDQVVVNIQAPIGVTEGTGTTNSDLSNIMEIAANLEISGEQSESSPLLTVGSVILDSAVEGCSESTNGVGELTVDVNANNGINDGEVVADTVGNNSAIHRAAKKEGNGNDYRSTDCEKADEDDMEMPTEPCHDSLKDRSDVNKDRKNDDIDVESGRKCEFVIAEVPVMVVDQASQTDLEECIEDSDGLRFLLIPQKPVVTTAAVVSKPTPVISAVHKTVAAGRSPVAPPRIGVRTSLGTTLRPQPSVMRPAYAAVSRLSSPANMRNQALLHTGVTAPRPSSSPRLARSGTSPDVMPAGRGTAMRKLPVEPTAAVLKSQRPTLVSRQSRHGGQQSRVTAASMPSKVESASEIGACLDKRSSSNSSMTSSASSSARSWADKVKGTEASHTTVSVEVLPRTGACNEDVNKVDGLGSSLSRSASSVKCRNMERKGSVGTASRAYAAKSRFQQPSAATSLPALALVEVEVQPPSLKDKNKVAELKRSAPALTLARRNSMNIAKMKKDVKDIKEDNNKKLLKSIKTSLIPSKKINVQGKREQHRKSEVTDDRIVSKVTLDSYDQKEKGHVEEVLEKKEHVQSEFMKCNNEDEQEEKVVRENSTDEIILDVKLEDILEEKSLFNEEELRKSKELCAEEAMLRKEIRELETAEIEVDTETDETETDGEATIGPEEDHEEQCNEVMEAQKNLIPEDSVTLEARYETHLEGMSWAERVDALEQLEEMEARHPGRALELHQKLSSPSRRRTFPETLRCFQAKQAQAKEKRERLMHEKSQKLRELLNKVEEVKAAQAQLIEDKRARLEMKLKRAEVNRNLHLKGIVRKAHDEEEKLKEIAFINELEAQNKRHDFMALCQEQEERLQGIQEERQRKQEEKAAKEAAVEERRRVLEAERQERLEKMQELRRKREERVGQKQQEKEKERQEMYREKARDREERLIALHAAQLATQEELQKKIQQKQEESARRHEENIEHIRQRALESSILRCSTDDVAPRLAPYDTQKLCEVCNVLIGSEVYLLSHLRGRKHQEAVRHQHEGVDPSREDLASYNIRHIVDAPADKIDPKIALDKERQKALKKRCKKIRLRMAARGQEYESKKDPPLKTESPNKARIQKCLRDVEKLHSSQGKGQWPNTAITSLERALGDISRILDKQARYLLYCKGYCNSWDQTAFQALNGFSTLSSILNLALDVPPNMAPYLPTKCFVTSCATYNLACRNHAVNSKYVLLSNKVSMILDLLLHRLTVLIPDRNRMMSSSNTGHISLPIDTVA</sequence>
<dbReference type="Proteomes" id="UP000502823">
    <property type="component" value="Unassembled WGS sequence"/>
</dbReference>
<dbReference type="InterPro" id="IPR003604">
    <property type="entry name" value="Matrin/U1-like-C_Znf_C2H2"/>
</dbReference>
<evidence type="ECO:0000313" key="4">
    <source>
        <dbReference type="EMBL" id="GFG35291.1"/>
    </source>
</evidence>
<evidence type="ECO:0000256" key="1">
    <source>
        <dbReference type="SAM" id="Coils"/>
    </source>
</evidence>
<evidence type="ECO:0000256" key="2">
    <source>
        <dbReference type="SAM" id="MobiDB-lite"/>
    </source>
</evidence>
<feature type="region of interest" description="Disordered" evidence="2">
    <location>
        <begin position="36"/>
        <end position="77"/>
    </location>
</feature>
<dbReference type="EMBL" id="BLKM01012032">
    <property type="protein sequence ID" value="GFG35291.1"/>
    <property type="molecule type" value="Genomic_DNA"/>
</dbReference>
<dbReference type="GO" id="GO:0003676">
    <property type="term" value="F:nucleic acid binding"/>
    <property type="evidence" value="ECO:0007669"/>
    <property type="project" value="InterPro"/>
</dbReference>
<organism evidence="4 5">
    <name type="scientific">Coptotermes formosanus</name>
    <name type="common">Formosan subterranean termite</name>
    <dbReference type="NCBI Taxonomy" id="36987"/>
    <lineage>
        <taxon>Eukaryota</taxon>
        <taxon>Metazoa</taxon>
        <taxon>Ecdysozoa</taxon>
        <taxon>Arthropoda</taxon>
        <taxon>Hexapoda</taxon>
        <taxon>Insecta</taxon>
        <taxon>Pterygota</taxon>
        <taxon>Neoptera</taxon>
        <taxon>Polyneoptera</taxon>
        <taxon>Dictyoptera</taxon>
        <taxon>Blattodea</taxon>
        <taxon>Blattoidea</taxon>
        <taxon>Termitoidae</taxon>
        <taxon>Rhinotermitidae</taxon>
        <taxon>Coptotermes</taxon>
    </lineage>
</organism>